<accession>A0AA36EYD3</accession>
<dbReference type="InterPro" id="IPR013273">
    <property type="entry name" value="ADAMTS/ADAMTS-like"/>
</dbReference>
<evidence type="ECO:0000256" key="18">
    <source>
        <dbReference type="PROSITE-ProRule" id="PRU00276"/>
    </source>
</evidence>
<dbReference type="Gene3D" id="2.60.120.830">
    <property type="match status" value="1"/>
</dbReference>
<dbReference type="GO" id="GO:0046872">
    <property type="term" value="F:metal ion binding"/>
    <property type="evidence" value="ECO:0007669"/>
    <property type="project" value="UniProtKB-KW"/>
</dbReference>
<evidence type="ECO:0000256" key="3">
    <source>
        <dbReference type="ARBA" id="ARBA00022530"/>
    </source>
</evidence>
<dbReference type="InterPro" id="IPR000884">
    <property type="entry name" value="TSP1_rpt"/>
</dbReference>
<keyword evidence="9" id="KW-0378">Hydrolase</keyword>
<keyword evidence="24" id="KW-1185">Reference proteome</keyword>
<keyword evidence="10 16" id="KW-0862">Zinc</keyword>
<feature type="active site" evidence="15 18">
    <location>
        <position position="410"/>
    </location>
</feature>
<feature type="binding site" evidence="16 18">
    <location>
        <position position="413"/>
    </location>
    <ligand>
        <name>Zn(2+)</name>
        <dbReference type="ChEBI" id="CHEBI:29105"/>
        <note>catalytic</note>
    </ligand>
</feature>
<feature type="binding site" evidence="16">
    <location>
        <position position="471"/>
    </location>
    <ligand>
        <name>Ca(2+)</name>
        <dbReference type="ChEBI" id="CHEBI:29108"/>
        <label>2</label>
    </ligand>
</feature>
<evidence type="ECO:0000313" key="24">
    <source>
        <dbReference type="Proteomes" id="UP001162480"/>
    </source>
</evidence>
<evidence type="ECO:0000256" key="14">
    <source>
        <dbReference type="ARBA" id="ARBA00023180"/>
    </source>
</evidence>
<dbReference type="Gene3D" id="3.40.1620.60">
    <property type="match status" value="1"/>
</dbReference>
<comment type="subcellular location">
    <subcellularLocation>
        <location evidence="1">Secreted</location>
        <location evidence="1">Extracellular space</location>
        <location evidence="1">Extracellular matrix</location>
    </subcellularLocation>
</comment>
<feature type="binding site" evidence="16">
    <location>
        <position position="350"/>
    </location>
    <ligand>
        <name>Ca(2+)</name>
        <dbReference type="ChEBI" id="CHEBI:29108"/>
        <label>1</label>
    </ligand>
</feature>
<evidence type="ECO:0000256" key="6">
    <source>
        <dbReference type="ARBA" id="ARBA00022723"/>
    </source>
</evidence>
<feature type="compositionally biased region" description="Low complexity" evidence="19">
    <location>
        <begin position="1078"/>
        <end position="1151"/>
    </location>
</feature>
<feature type="binding site" evidence="16">
    <location>
        <position position="468"/>
    </location>
    <ligand>
        <name>Ca(2+)</name>
        <dbReference type="ChEBI" id="CHEBI:29108"/>
        <label>1</label>
    </ligand>
</feature>
<keyword evidence="2" id="KW-0964">Secreted</keyword>
<evidence type="ECO:0000256" key="4">
    <source>
        <dbReference type="ARBA" id="ARBA00022670"/>
    </source>
</evidence>
<dbReference type="SUPFAM" id="SSF55486">
    <property type="entry name" value="Metalloproteases ('zincins'), catalytic domain"/>
    <property type="match status" value="1"/>
</dbReference>
<dbReference type="Pfam" id="PF00090">
    <property type="entry name" value="TSP_1"/>
    <property type="match status" value="1"/>
</dbReference>
<evidence type="ECO:0000256" key="5">
    <source>
        <dbReference type="ARBA" id="ARBA00022685"/>
    </source>
</evidence>
<keyword evidence="3" id="KW-0272">Extracellular matrix</keyword>
<feature type="chain" id="PRO_5041464288" evidence="20">
    <location>
        <begin position="22"/>
        <end position="1540"/>
    </location>
</feature>
<feature type="compositionally biased region" description="Basic and acidic residues" evidence="19">
    <location>
        <begin position="1229"/>
        <end position="1269"/>
    </location>
</feature>
<feature type="signal peptide" evidence="20">
    <location>
        <begin position="1"/>
        <end position="21"/>
    </location>
</feature>
<feature type="disulfide bond" evidence="17">
    <location>
        <begin position="368"/>
        <end position="375"/>
    </location>
</feature>
<dbReference type="PRINTS" id="PR01857">
    <property type="entry name" value="ADAMTSFAMILY"/>
</dbReference>
<feature type="compositionally biased region" description="Low complexity" evidence="19">
    <location>
        <begin position="1175"/>
        <end position="1198"/>
    </location>
</feature>
<dbReference type="InterPro" id="IPR050439">
    <property type="entry name" value="ADAMTS_ADAMTS-like"/>
</dbReference>
<evidence type="ECO:0000256" key="7">
    <source>
        <dbReference type="ARBA" id="ARBA00022729"/>
    </source>
</evidence>
<dbReference type="GO" id="GO:0030198">
    <property type="term" value="P:extracellular matrix organization"/>
    <property type="evidence" value="ECO:0007669"/>
    <property type="project" value="InterPro"/>
</dbReference>
<keyword evidence="13 17" id="KW-1015">Disulfide bond</keyword>
<feature type="binding site" evidence="16 18">
    <location>
        <position position="409"/>
    </location>
    <ligand>
        <name>Zn(2+)</name>
        <dbReference type="ChEBI" id="CHEBI:29105"/>
        <note>catalytic</note>
    </ligand>
</feature>
<dbReference type="Pfam" id="PF01562">
    <property type="entry name" value="Pep_M12B_propep"/>
    <property type="match status" value="1"/>
</dbReference>
<evidence type="ECO:0000256" key="11">
    <source>
        <dbReference type="ARBA" id="ARBA00023049"/>
    </source>
</evidence>
<feature type="region of interest" description="Disordered" evidence="19">
    <location>
        <begin position="199"/>
        <end position="258"/>
    </location>
</feature>
<feature type="disulfide bond" evidence="17">
    <location>
        <begin position="537"/>
        <end position="548"/>
    </location>
</feature>
<protein>
    <submittedName>
        <fullName evidence="23">Disintegrin and metalloproteinase with thrombospondin motifs 7-like</fullName>
    </submittedName>
</protein>
<feature type="binding site" evidence="16">
    <location>
        <position position="350"/>
    </location>
    <ligand>
        <name>Ca(2+)</name>
        <dbReference type="ChEBI" id="CHEBI:29108"/>
        <label>2</label>
    </ligand>
</feature>
<dbReference type="Pfam" id="PF01421">
    <property type="entry name" value="Reprolysin"/>
    <property type="match status" value="1"/>
</dbReference>
<keyword evidence="8" id="KW-0677">Repeat</keyword>
<feature type="binding site" evidence="16">
    <location>
        <position position="471"/>
    </location>
    <ligand>
        <name>Ca(2+)</name>
        <dbReference type="ChEBI" id="CHEBI:29108"/>
        <label>1</label>
    </ligand>
</feature>
<dbReference type="FunFam" id="2.20.100.10:FF:000005">
    <property type="entry name" value="ADAM metallopeptidase with thrombospondin type 1 motif 9"/>
    <property type="match status" value="2"/>
</dbReference>
<name>A0AA36EYD3_OCTVU</name>
<reference evidence="23" key="1">
    <citation type="submission" date="2023-08" db="EMBL/GenBank/DDBJ databases">
        <authorList>
            <person name="Alioto T."/>
            <person name="Alioto T."/>
            <person name="Gomez Garrido J."/>
        </authorList>
    </citation>
    <scope>NUCLEOTIDE SEQUENCE</scope>
</reference>
<dbReference type="Pfam" id="PF19236">
    <property type="entry name" value="ADAMTS_CR_3"/>
    <property type="match status" value="1"/>
</dbReference>
<dbReference type="FunFam" id="2.20.100.10:FF:000001">
    <property type="entry name" value="semaphorin-5A isoform X1"/>
    <property type="match status" value="1"/>
</dbReference>
<dbReference type="PANTHER" id="PTHR13723:SF200">
    <property type="entry name" value="ADAM METALLOPEPTIDASE WITH THROMBOSPONDIN TYPE 1 MOTIF B, ISOFORM B"/>
    <property type="match status" value="1"/>
</dbReference>
<evidence type="ECO:0000256" key="1">
    <source>
        <dbReference type="ARBA" id="ARBA00004498"/>
    </source>
</evidence>
<dbReference type="GO" id="GO:0031012">
    <property type="term" value="C:extracellular matrix"/>
    <property type="evidence" value="ECO:0007669"/>
    <property type="project" value="TreeGrafter"/>
</dbReference>
<feature type="compositionally biased region" description="Polar residues" evidence="19">
    <location>
        <begin position="1210"/>
        <end position="1228"/>
    </location>
</feature>
<evidence type="ECO:0000256" key="16">
    <source>
        <dbReference type="PIRSR" id="PIRSR613273-2"/>
    </source>
</evidence>
<dbReference type="GO" id="GO:0006508">
    <property type="term" value="P:proteolysis"/>
    <property type="evidence" value="ECO:0007669"/>
    <property type="project" value="UniProtKB-KW"/>
</dbReference>
<dbReference type="Pfam" id="PF05986">
    <property type="entry name" value="ADAMTS_spacer1"/>
    <property type="match status" value="1"/>
</dbReference>
<keyword evidence="14" id="KW-0325">Glycoprotein</keyword>
<dbReference type="FunFam" id="3.40.390.10:FF:000001">
    <property type="entry name" value="A disintegrin and metalloproteinase with thrombospondin motifs 1"/>
    <property type="match status" value="1"/>
</dbReference>
<evidence type="ECO:0000256" key="20">
    <source>
        <dbReference type="SAM" id="SignalP"/>
    </source>
</evidence>
<dbReference type="Pfam" id="PF19030">
    <property type="entry name" value="TSP1_ADAMTS"/>
    <property type="match status" value="5"/>
</dbReference>
<feature type="binding site" evidence="16 18">
    <location>
        <position position="419"/>
    </location>
    <ligand>
        <name>Zn(2+)</name>
        <dbReference type="ChEBI" id="CHEBI:29105"/>
        <note>catalytic</note>
    </ligand>
</feature>
<feature type="disulfide bond" evidence="17">
    <location>
        <begin position="506"/>
        <end position="524"/>
    </location>
</feature>
<proteinExistence type="predicted"/>
<evidence type="ECO:0000259" key="21">
    <source>
        <dbReference type="PROSITE" id="PS50215"/>
    </source>
</evidence>
<evidence type="ECO:0000256" key="9">
    <source>
        <dbReference type="ARBA" id="ARBA00022801"/>
    </source>
</evidence>
<dbReference type="FunFam" id="2.60.120.830:FF:000001">
    <property type="entry name" value="A disintegrin and metalloproteinase with thrombospondin motifs 1"/>
    <property type="match status" value="1"/>
</dbReference>
<feature type="disulfide bond" evidence="17">
    <location>
        <begin position="495"/>
        <end position="518"/>
    </location>
</feature>
<feature type="disulfide bond" evidence="17">
    <location>
        <begin position="571"/>
        <end position="608"/>
    </location>
</feature>
<feature type="disulfide bond" evidence="17">
    <location>
        <begin position="586"/>
        <end position="598"/>
    </location>
</feature>
<sequence length="1540" mass="173348">MSLTLRQRLLHILLVITSVHSAVLRDYNLPDTRQGEFLKLIKDYEVTLPYRVNSEGQFETHILHPEHHTVKRSTEPETIHYHVVVDNKTLHLQMKLNDKFTSPGMVVERLKSRFKNVSDSTFVPYWKRKCFFSGKIKDHTTSNVALQVCNGLTGHLQSQDGDYFIEPIKGHSVGANGKHPHIVYKRSVLPQFKDISDGASAEKKTEYKSTPCSVGDDENAEKENNESESNDRNDDGGSDPDLTIPVKRVSSRRRMKRSISSEKHVETLVVVDPIMMDYYKNEDVETYVLTVMNMVSSLFHDASIGNAINIKMVRLLLLEDEQEGLKITHHADRSLRSFCRWQRKMNFKEDSHPNHHDVAVLLTRHDICSRIDRPCNTLGLAHLSGMCQPQMSCNINEDSGLALAYTIAHELGHNLGMKHDGGRSKCISSGENSYVMAPQMFGSSRLRIWSPCSKKAVTKFFDRDRGYCLNDESTVFDYVFPFLPPGTMYNADHQCRLQYGPEAKVCDSVSNICSYLWCHVNKTCTTKREPAAEGTICGRNKWCFDGECVTIGDRPQSINGEWGEWGEWTKCTTSCGAGVSNRQRYCDNPPPSHGGKYCIGERKRYRICNTEPCPEGSRTFREEQCAKYNNIEYDGQLYQWEPVRMQSSPCQLYCKTRGVKLSVLKADMAADGTRCSLIGRNICINGQCRRVGCDWVLESSAKEDRCGVCHGDGSTCKTIKDQFNETKGSGYQEVKMIPAGARNIFVNELKGAQSAEHNYLALRNQNGEYYLNGGWFIEWSGDYEIAGTIVHYSREGDVESFNAVGPLKEPLTIMLLLQSTNPGVEFEYTVPNENASHRIPEFSWQYTDWSHCTSSCGGGTQRSVVICTEMEAGAVDEMYCNASMKPDDKQRKCNEHLCPAMWWEGPWQHCSVTCGSGVQRRTVMCVRSFGDKEQMALDDSACIGQKKPNHEKECHHTDVLCPKVSRWISSPWDDTCTNNPCGWKKREVVCEDPIIGCHNATKLATSVRCSNMICGHWSVSEWSLCSRSCDGGFHYRDVTCVGMELCDLDLKPSSKKHCNIQECTEMLPPTINKLNSDSQSSSSSSPQPSSPMTTTVPTTAARTTTTTTRPTTTTTTTTTTTMTTTTTTSSSSPSSTTTLPPTATTIKTTSTVRPNLIEPTLTRKTTLSVPRKTIPKTSAKTTASTTSSIATSPVASTTRPVTRRSKTKHILSTTPSILKTTLSNANNGKQREQHPGHRSDVSDKHTDNFIGNDTKKDQKNKTNKTHSDDLPSVPTSRPTKEAGKNKSVTSHVSHDNNRTKAKAPTKNKPPPSRYQWTFRKWTLCDFQHPQQKCGHSNRSRVVYCVDRRSRRSPIVPSYKCNILTKPPELKACYTPCKEWMTASWTKCSATCGDGMQWRKVKCPQANQCELRKKPQVNRKCNNGTCPSMWITGYWSKCTKTCGTGDQIRLVKCLDIASRQPTEDCDPATKPIIRRKCQIQHCPKKKHRNSFKCGKPENENLNLCRKLRERGRCKHVFVNQICCNTCQGISINSRKRNRIRS</sequence>
<evidence type="ECO:0000256" key="15">
    <source>
        <dbReference type="PIRSR" id="PIRSR613273-1"/>
    </source>
</evidence>
<comment type="cofactor">
    <cofactor evidence="16">
        <name>Zn(2+)</name>
        <dbReference type="ChEBI" id="CHEBI:29105"/>
    </cofactor>
    <text evidence="16">Binds 1 zinc ion per subunit.</text>
</comment>
<dbReference type="InterPro" id="IPR002870">
    <property type="entry name" value="Peptidase_M12B_N"/>
</dbReference>
<keyword evidence="11" id="KW-0482">Metalloprotease</keyword>
<evidence type="ECO:0000256" key="13">
    <source>
        <dbReference type="ARBA" id="ARBA00023157"/>
    </source>
</evidence>
<dbReference type="PROSITE" id="PS50215">
    <property type="entry name" value="ADAM_MEPRO"/>
    <property type="match status" value="1"/>
</dbReference>
<keyword evidence="4" id="KW-0645">Protease</keyword>
<dbReference type="GO" id="GO:0004222">
    <property type="term" value="F:metalloendopeptidase activity"/>
    <property type="evidence" value="ECO:0007669"/>
    <property type="project" value="InterPro"/>
</dbReference>
<keyword evidence="6 16" id="KW-0479">Metal-binding</keyword>
<dbReference type="InterPro" id="IPR045371">
    <property type="entry name" value="ADAMTS_CR_3"/>
</dbReference>
<comment type="caution">
    <text evidence="18">Lacks conserved residue(s) required for the propagation of feature annotation.</text>
</comment>
<dbReference type="InterPro" id="IPR036383">
    <property type="entry name" value="TSP1_rpt_sf"/>
</dbReference>
<dbReference type="PROSITE" id="PS50900">
    <property type="entry name" value="PLAC"/>
    <property type="match status" value="1"/>
</dbReference>
<gene>
    <name evidence="23" type="ORF">OCTVUL_1B001696</name>
</gene>
<dbReference type="Proteomes" id="UP001162480">
    <property type="component" value="Chromosome 2"/>
</dbReference>
<evidence type="ECO:0000256" key="8">
    <source>
        <dbReference type="ARBA" id="ARBA00022737"/>
    </source>
</evidence>
<feature type="region of interest" description="Disordered" evidence="19">
    <location>
        <begin position="1070"/>
        <end position="1312"/>
    </location>
</feature>
<dbReference type="CDD" id="cd04273">
    <property type="entry name" value="ZnMc_ADAMTS_like"/>
    <property type="match status" value="1"/>
</dbReference>
<evidence type="ECO:0000259" key="22">
    <source>
        <dbReference type="PROSITE" id="PS50900"/>
    </source>
</evidence>
<dbReference type="SMART" id="SM00209">
    <property type="entry name" value="TSP1"/>
    <property type="match status" value="6"/>
</dbReference>
<dbReference type="InterPro" id="IPR006586">
    <property type="entry name" value="ADAM_Cys-rich"/>
</dbReference>
<feature type="binding site" evidence="16">
    <location>
        <position position="266"/>
    </location>
    <ligand>
        <name>Ca(2+)</name>
        <dbReference type="ChEBI" id="CHEBI:29108"/>
        <label>2</label>
    </ligand>
</feature>
<feature type="disulfide bond" evidence="17">
    <location>
        <begin position="387"/>
        <end position="468"/>
    </location>
</feature>
<dbReference type="PROSITE" id="PS50092">
    <property type="entry name" value="TSP1"/>
    <property type="match status" value="6"/>
</dbReference>
<dbReference type="InterPro" id="IPR010909">
    <property type="entry name" value="PLAC"/>
</dbReference>
<evidence type="ECO:0000256" key="19">
    <source>
        <dbReference type="SAM" id="MobiDB-lite"/>
    </source>
</evidence>
<dbReference type="Pfam" id="PF17771">
    <property type="entry name" value="ADAMTS_CR_2"/>
    <property type="match status" value="1"/>
</dbReference>
<feature type="binding site" evidence="16">
    <location>
        <position position="266"/>
    </location>
    <ligand>
        <name>Ca(2+)</name>
        <dbReference type="ChEBI" id="CHEBI:29108"/>
        <label>1</label>
    </ligand>
</feature>
<evidence type="ECO:0000256" key="17">
    <source>
        <dbReference type="PIRSR" id="PIRSR613273-3"/>
    </source>
</evidence>
<feature type="domain" description="Peptidase M12B" evidence="21">
    <location>
        <begin position="263"/>
        <end position="473"/>
    </location>
</feature>
<organism evidence="23 24">
    <name type="scientific">Octopus vulgaris</name>
    <name type="common">Common octopus</name>
    <dbReference type="NCBI Taxonomy" id="6645"/>
    <lineage>
        <taxon>Eukaryota</taxon>
        <taxon>Metazoa</taxon>
        <taxon>Spiralia</taxon>
        <taxon>Lophotrochozoa</taxon>
        <taxon>Mollusca</taxon>
        <taxon>Cephalopoda</taxon>
        <taxon>Coleoidea</taxon>
        <taxon>Octopodiformes</taxon>
        <taxon>Octopoda</taxon>
        <taxon>Incirrata</taxon>
        <taxon>Octopodidae</taxon>
        <taxon>Octopus</taxon>
    </lineage>
</organism>
<dbReference type="SMART" id="SM00608">
    <property type="entry name" value="ACR"/>
    <property type="match status" value="1"/>
</dbReference>
<feature type="disulfide bond" evidence="17">
    <location>
        <begin position="513"/>
        <end position="543"/>
    </location>
</feature>
<feature type="compositionally biased region" description="Basic and acidic residues" evidence="19">
    <location>
        <begin position="221"/>
        <end position="235"/>
    </location>
</feature>
<dbReference type="SUPFAM" id="SSF82895">
    <property type="entry name" value="TSP-1 type 1 repeat"/>
    <property type="match status" value="6"/>
</dbReference>
<evidence type="ECO:0000313" key="23">
    <source>
        <dbReference type="EMBL" id="CAI9718836.1"/>
    </source>
</evidence>
<keyword evidence="16" id="KW-0106">Calcium</keyword>
<feature type="binding site" evidence="16">
    <location>
        <position position="357"/>
    </location>
    <ligand>
        <name>Ca(2+)</name>
        <dbReference type="ChEBI" id="CHEBI:29108"/>
        <label>1</label>
    </ligand>
</feature>
<dbReference type="PANTHER" id="PTHR13723">
    <property type="entry name" value="ADAMTS A DISINTEGRIN AND METALLOPROTEASE WITH THROMBOSPONDIN MOTIFS PROTEASE"/>
    <property type="match status" value="1"/>
</dbReference>
<evidence type="ECO:0000256" key="10">
    <source>
        <dbReference type="ARBA" id="ARBA00022833"/>
    </source>
</evidence>
<dbReference type="EMBL" id="OX597815">
    <property type="protein sequence ID" value="CAI9718836.1"/>
    <property type="molecule type" value="Genomic_DNA"/>
</dbReference>
<dbReference type="InterPro" id="IPR024079">
    <property type="entry name" value="MetalloPept_cat_dom_sf"/>
</dbReference>
<evidence type="ECO:0000256" key="2">
    <source>
        <dbReference type="ARBA" id="ARBA00022525"/>
    </source>
</evidence>
<feature type="binding site" description="in inhibited form" evidence="16">
    <location>
        <position position="212"/>
    </location>
    <ligand>
        <name>Zn(2+)</name>
        <dbReference type="ChEBI" id="CHEBI:29105"/>
        <note>catalytic</note>
    </ligand>
</feature>
<keyword evidence="7 20" id="KW-0732">Signal</keyword>
<evidence type="ECO:0000256" key="12">
    <source>
        <dbReference type="ARBA" id="ARBA00023145"/>
    </source>
</evidence>
<dbReference type="Gene3D" id="2.20.100.10">
    <property type="entry name" value="Thrombospondin type-1 (TSP1) repeat"/>
    <property type="match status" value="6"/>
</dbReference>
<dbReference type="InterPro" id="IPR041645">
    <property type="entry name" value="ADAMTS_CR_2"/>
</dbReference>
<keyword evidence="5" id="KW-0165">Cleavage on pair of basic residues</keyword>
<dbReference type="Gene3D" id="3.40.390.10">
    <property type="entry name" value="Collagenase (Catalytic Domain)"/>
    <property type="match status" value="1"/>
</dbReference>
<feature type="disulfide bond" evidence="17">
    <location>
        <begin position="426"/>
        <end position="452"/>
    </location>
</feature>
<feature type="disulfide bond" evidence="17">
    <location>
        <begin position="339"/>
        <end position="393"/>
    </location>
</feature>
<keyword evidence="12" id="KW-0865">Zymogen</keyword>
<feature type="domain" description="PLAC" evidence="22">
    <location>
        <begin position="1488"/>
        <end position="1529"/>
    </location>
</feature>
<dbReference type="InterPro" id="IPR010294">
    <property type="entry name" value="ADAMTS_spacer1"/>
</dbReference>
<dbReference type="InterPro" id="IPR001590">
    <property type="entry name" value="Peptidase_M12B"/>
</dbReference>
<feature type="disulfide bond" evidence="17">
    <location>
        <begin position="575"/>
        <end position="613"/>
    </location>
</feature>